<dbReference type="InterPro" id="IPR056759">
    <property type="entry name" value="DYH2-5-8_CC"/>
</dbReference>
<dbReference type="FunFam" id="1.10.287.2620:FF:000001">
    <property type="entry name" value="Cytoplasmic dynein heavy chain 1"/>
    <property type="match status" value="1"/>
</dbReference>
<dbReference type="GO" id="GO:0005524">
    <property type="term" value="F:ATP binding"/>
    <property type="evidence" value="ECO:0007669"/>
    <property type="project" value="UniProtKB-KW"/>
</dbReference>
<evidence type="ECO:0000256" key="14">
    <source>
        <dbReference type="SAM" id="Coils"/>
    </source>
</evidence>
<feature type="domain" description="AAA+ ATPase" evidence="16">
    <location>
        <begin position="2564"/>
        <end position="2711"/>
    </location>
</feature>
<dbReference type="InterPro" id="IPR026983">
    <property type="entry name" value="DHC"/>
</dbReference>
<dbReference type="InterPro" id="IPR043157">
    <property type="entry name" value="Dynein_AAA1S"/>
</dbReference>
<keyword evidence="5" id="KW-0677">Repeat</keyword>
<dbReference type="InterPro" id="IPR027417">
    <property type="entry name" value="P-loop_NTPase"/>
</dbReference>
<comment type="caution">
    <text evidence="17">The sequence shown here is derived from an EMBL/GenBank/DDBJ whole genome shotgun (WGS) entry which is preliminary data.</text>
</comment>
<dbReference type="InterPro" id="IPR013594">
    <property type="entry name" value="Dynein_heavy_tail"/>
</dbReference>
<evidence type="ECO:0000256" key="2">
    <source>
        <dbReference type="ARBA" id="ARBA00008887"/>
    </source>
</evidence>
<evidence type="ECO:0000256" key="12">
    <source>
        <dbReference type="ARBA" id="ARBA00023212"/>
    </source>
</evidence>
<dbReference type="Gene3D" id="1.10.8.1220">
    <property type="match status" value="1"/>
</dbReference>
<dbReference type="GO" id="GO:0045505">
    <property type="term" value="F:dynein intermediate chain binding"/>
    <property type="evidence" value="ECO:0007669"/>
    <property type="project" value="InterPro"/>
</dbReference>
<evidence type="ECO:0000256" key="4">
    <source>
        <dbReference type="ARBA" id="ARBA00022701"/>
    </source>
</evidence>
<dbReference type="Gene3D" id="1.10.8.720">
    <property type="entry name" value="Region D6 of dynein motor"/>
    <property type="match status" value="1"/>
</dbReference>
<dbReference type="GO" id="GO:0097729">
    <property type="term" value="C:9+2 motile cilium"/>
    <property type="evidence" value="ECO:0007669"/>
    <property type="project" value="UniProtKB-ARBA"/>
</dbReference>
<evidence type="ECO:0000256" key="15">
    <source>
        <dbReference type="SAM" id="MobiDB-lite"/>
    </source>
</evidence>
<organism evidence="17 18">
    <name type="scientific">Rotaria magnacalcarata</name>
    <dbReference type="NCBI Taxonomy" id="392030"/>
    <lineage>
        <taxon>Eukaryota</taxon>
        <taxon>Metazoa</taxon>
        <taxon>Spiralia</taxon>
        <taxon>Gnathifera</taxon>
        <taxon>Rotifera</taxon>
        <taxon>Eurotatoria</taxon>
        <taxon>Bdelloidea</taxon>
        <taxon>Philodinida</taxon>
        <taxon>Philodinidae</taxon>
        <taxon>Rotaria</taxon>
    </lineage>
</organism>
<dbReference type="InterPro" id="IPR042228">
    <property type="entry name" value="Dynein_linker_3"/>
</dbReference>
<dbReference type="Gene3D" id="1.20.920.30">
    <property type="match status" value="1"/>
</dbReference>
<dbReference type="PANTHER" id="PTHR45703">
    <property type="entry name" value="DYNEIN HEAVY CHAIN"/>
    <property type="match status" value="1"/>
</dbReference>
<keyword evidence="13" id="KW-0966">Cell projection</keyword>
<evidence type="ECO:0000256" key="3">
    <source>
        <dbReference type="ARBA" id="ARBA00022490"/>
    </source>
</evidence>
<keyword evidence="8" id="KW-0243">Dynein</keyword>
<dbReference type="FunFam" id="1.20.58.1120:FF:000001">
    <property type="entry name" value="dynein heavy chain 2, axonemal"/>
    <property type="match status" value="1"/>
</dbReference>
<dbReference type="Pfam" id="PF12777">
    <property type="entry name" value="MT"/>
    <property type="match status" value="1"/>
</dbReference>
<dbReference type="InterPro" id="IPR041228">
    <property type="entry name" value="Dynein_C"/>
</dbReference>
<dbReference type="Pfam" id="PF12781">
    <property type="entry name" value="AAA_9"/>
    <property type="match status" value="1"/>
</dbReference>
<dbReference type="InterPro" id="IPR013602">
    <property type="entry name" value="Dynein_heavy_linker"/>
</dbReference>
<dbReference type="InterPro" id="IPR041589">
    <property type="entry name" value="DNAH3_AAA_lid_1"/>
</dbReference>
<keyword evidence="3" id="KW-0963">Cytoplasm</keyword>
<dbReference type="FunFam" id="1.10.472.130:FF:000003">
    <property type="entry name" value="Dynein, axonemal, heavy chain 2"/>
    <property type="match status" value="1"/>
</dbReference>
<dbReference type="InterPro" id="IPR035699">
    <property type="entry name" value="AAA_6"/>
</dbReference>
<dbReference type="InterPro" id="IPR035706">
    <property type="entry name" value="AAA_9"/>
</dbReference>
<evidence type="ECO:0000256" key="13">
    <source>
        <dbReference type="ARBA" id="ARBA00023273"/>
    </source>
</evidence>
<dbReference type="Pfam" id="PF12775">
    <property type="entry name" value="AAA_7"/>
    <property type="match status" value="1"/>
</dbReference>
<dbReference type="FunFam" id="3.40.50.300:FF:000044">
    <property type="entry name" value="Dynein heavy chain 5, axonemal"/>
    <property type="match status" value="1"/>
</dbReference>
<dbReference type="Gene3D" id="1.20.1270.280">
    <property type="match status" value="1"/>
</dbReference>
<dbReference type="Gene3D" id="1.10.287.2620">
    <property type="match status" value="1"/>
</dbReference>
<dbReference type="GO" id="GO:0005874">
    <property type="term" value="C:microtubule"/>
    <property type="evidence" value="ECO:0007669"/>
    <property type="project" value="UniProtKB-KW"/>
</dbReference>
<dbReference type="Gene3D" id="1.10.8.710">
    <property type="match status" value="1"/>
</dbReference>
<dbReference type="InterPro" id="IPR004273">
    <property type="entry name" value="Dynein_heavy_D6_P-loop"/>
</dbReference>
<keyword evidence="6" id="KW-0547">Nucleotide-binding</keyword>
<reference evidence="17" key="1">
    <citation type="submission" date="2021-02" db="EMBL/GenBank/DDBJ databases">
        <authorList>
            <person name="Nowell W R."/>
        </authorList>
    </citation>
    <scope>NUCLEOTIDE SEQUENCE</scope>
</reference>
<dbReference type="EMBL" id="CAJNRE010016347">
    <property type="protein sequence ID" value="CAF2145566.1"/>
    <property type="molecule type" value="Genomic_DNA"/>
</dbReference>
<evidence type="ECO:0000256" key="1">
    <source>
        <dbReference type="ARBA" id="ARBA00004430"/>
    </source>
</evidence>
<protein>
    <recommendedName>
        <fullName evidence="16">AAA+ ATPase domain-containing protein</fullName>
    </recommendedName>
</protein>
<dbReference type="Gene3D" id="1.10.472.130">
    <property type="match status" value="1"/>
</dbReference>
<dbReference type="InterPro" id="IPR041658">
    <property type="entry name" value="AAA_lid_11"/>
</dbReference>
<evidence type="ECO:0000256" key="8">
    <source>
        <dbReference type="ARBA" id="ARBA00023017"/>
    </source>
</evidence>
<dbReference type="Pfam" id="PF12774">
    <property type="entry name" value="AAA_6"/>
    <property type="match status" value="2"/>
</dbReference>
<gene>
    <name evidence="17" type="ORF">MBJ925_LOCUS30249</name>
</gene>
<evidence type="ECO:0000256" key="5">
    <source>
        <dbReference type="ARBA" id="ARBA00022737"/>
    </source>
</evidence>
<keyword evidence="12" id="KW-0206">Cytoskeleton</keyword>
<sequence>MDNEPTVAINNADNTDTHSQGNAPADKASRHSSRAGSARSGRSKEASNHEATAIDTTGERKSSATARGSPKLDAVPNVERQPSVLAKSKPPSPVVPIIDTPSGEFDDDGVNQDSSTYGRSETQSILEYIHKLVTLPGLDSTMWTDEIHARVRDYLNEPDNRIMCFYVDRVLGLCVEFGVPTNPFSHLVYFMKNQSLRVFDKEQFIHDVQYGNFGGKHFSSLLRLMSGLYAPLFFGNKMWPDSIKNDFASQLHRFLATLTDIRWRMDGITKLYIPKEGLDIPSEQAAKDKELVQRLESAMVHWCRQLKDVSHSQDASIVDENSGPLEEIEFWKARSQDLLGISQQLNQDSIKEITHILRIAKSSYLPQFLKLADQLQSNTKRADNNLTFLLALKDPCHELGDAKPNEIPRILPKLISLIRVIWINSEFYNRPEMLTALFRKLSNEVIRRCTIAVDLDKIFEGHIVSSQKTLNECIECCQQWQEIYHNGQLLHEKFSLKGWRLDRTTIFAQIEAFIQRCRDLLDLCECQMHFARWEQGVKTELPIFGGQRGPSINRMLTEIENAFDKNLQDLRKVQHTILNVKATTWHEDYNRFRSSIKDLEVMMTNVITFAFDAVKTVEQGVEVLDVFTHLNSREAIRRTLDKKTVDLYNIFKYVLQTIQSVISTSSIPQSLDRFHPHYAGSAFWARNLKRRIERMMSFLNMAHFLPNVGISSNIRQQYEYVKQALDDFIQRQFKEWSYHIENEPTKKLECPLIKRINDEGYLQANFDASLVKLLQEIKFWERLGFDIPPYATEILTRKNELRTARENVMLIVRDYNRILDKLNPNERILFKERIKQLDKRLAPGLNKITWLKPTHDYTIDCRVSASELQQNVDKFKQSHLDCIKLCKKISETLLVKIDTRKIFENLEFEEYQKQHRKVACEKIREYFNEILKKIEETYKLFEKDPPDVQHEWNRIISELDKWLERAVRYNFKASLAELSKAINGDGKAAPGPLFKIEIILEPKAVGDTTLSRINFKPDLATLKAIMNNIGEHELADSITFLHRLKPRTNEEPLHMLLNKDEAKQHLQQQIASGLDANEKYLDDYQRSWNGVRELWDIDKERFIARYEERCPDASVFDADINRYTEVANNVQTRETLSIVQFVLVDCSPLKNALVVHCLQWQAKLTALLLKLATNGLEQLTHYIEDNSVSVLTAPENHYGLESKQKLLETLQQEIPIYEGKFSPLQEQFTLLEKYEKPVPASTRTMLAELDERWQHYLQCLTEGEEMLKKLREKFKSKLLQQSEEFKKSVVELVNDFKTNGPFTSSTTPEEALSKIEAMKQRLAKLKEEEQELRRGLGIFRIDHPLSKDIQNLEKDIEALEGIWSMALEWNQTFDKWKTTTFGNLQTQVMEDYAFALLKKLSKLSKDYREKNWEIIDSTKGRVDQFKRTMPLMTKLHNPDMRNRHWRSIKDESQKEFDESSDDFTLEAIINMHFEENTQTIMEISEAAQKEAQIERGIEKIREQWETVAFEIVPFKDKGHFKIKSTEEINKAIEDNQISLSTFKASRFIKPFSREVDKWERDISHVLEVTELWLTVQRQWLYLENIFYGEDIRRQLAKETALFDEVNEKWKATMTILNQSPNAFHATHLEGVDKELQYMNLNLEEIQKSLEMYLENKRRQFPRFYFISNDDLLEILGQSKNPPGVMPHMKKLFDNIKTLTLVKSTGTGPMSATEMRSNEDETVPFDGQVLLDGQVEKWLRDVENKMKEVVKRKVIACRHDLSNCGTKREKWLKSHPGQACITASQIQWTEEVQKSLRENALKLKTDRKKQHLVLRNFTDMIKKNLTKLERIKLVSLVTIEIHARDVINDLIKNQIKTESSFEWQQQLRFYWRKDEIIIEQAIGRFWYGCEYLGNSGRLVITPLTDRCYMTLTIALSLCRGGSPKGPAGTGKTETVKDLGKAMAFYVIVTNCSDAIDYKSMGRMFCGYCQTELILTGAWGCFDEFNRINIEVLSVVAQQITSILNAMTTLKADIENAIRLKTNMTEEEAFATMDKRYLTKKFTFQGQDIDLVWSCGLFITMNPGYAGRTELPDNLKSMFRPISMVVPDSNYIAEIILFGEGFSDTRLLATKVYTLYQLCAQQLSKQDFYDFGLRSMAAVLRYAGRKKRDSPHLKDDQVVILAMKDMNVAKMTEPDLPLFNGIVSDLFPDIDTPVTDYSKFKTAIDAELVAQHLQSTVHTVSKVIQLYETKNSRHSVVLVGCTQSGKTAIWQTLKRAMTRIANQDSSDPLFQRVQEYPINAKSISINELYGASDLSTGEWNDGILSNIMRTACADDKSDQKWILFDCPIDAVWIESMNSVMDDNKILTLTNGERIAMPEQVTLLFETGDMAVASPATVSRCGIVYCDYDNLSWRPFITSWINRKSKEYHEPLTTLTNKYLKPILQFKQSNCKELVPIAELNGVRSFSYLFDSLATKDNGVDPVDEDSFPRLIELWFLFSTIWSVCASVDEDSRKKIDAYIRELEGTIPNKDSVYEYYVDPKQRAWLAWEDKLRVAWKLNSEIPFYKIIVPTVDTIRYKYIVAALIKQGHPCLLCGPVGTGKTSVAHAVMSELDAREYSTLIINMSAQTSSNIVQEIIEARVEKRVKGVYVPIGGKKMLNFMDDFNMPAKDEYGSQPPLELLRLWLDFGFWYDRKNQTVKYIKDMLLLAGMGPPGGGRTIISPRLQSRFNLVNMTFPSATEIRRIFGSMITQRLADFDDEFKALPDALTSATIEIYENIVQKFLPTPTKIYYLFNLRDISKVFQGLLRADRKLISSKQTMIRLWIHECFRVFADRLNDDKDREQFGSILSEKLGTHLDVTFHSICQNRIPPTFGDFMNQDGIYEDLLDFDKLKIHMEKVLKDYNETPGTVPMDLVLFRDAILHATRIIRVIRQPRGNMLLIGIGGSGRQSLAKLSSFICDYSVFKIEIAKNYRRNEFREDLKRLYKQAGVSNRETTFIFVDTQAIEETFFEDINNILSSGEVPNLFKAEELEEIKTSMAAELKREGINEENNQEVYAFLLDRVKANLHMVVCMSPVGEVFRNRIRMYPSLVNCTTIDLFADWPQDALLEVGERYLSQIELAGDEKYRTSIAQIFATVHSSVYQCSIQMWDEMRRRNYVTPSNFLELTTGYRKLLYEKRKELCDARDKLTNGLGKIEEAKIQVTEMSIELEKKRALANEAQKKCEESLGGLVNEQREVEQSKATVEKLKERVKIDEEKASTIAQAAQEDLAAAMPALEAANTALQSLTKSSITEVKSYGRPPVPVERALEAVMILRSSEPTWAEAKRQLGDTTFINQLIDFDKDNIPDKIIMKIGKYTSDPLLSPQEILRVSVAAAGLFAWVRAMEDYSKIFKTVKPKRDRYEAAMAELNEKRAQIADAERQIQEAQKRLDELRANYEKQMAEKEQLRRDCEHMQMMLEKASRLINGLASEKVRWEATVADLEQQIGYVTGDCLLAAAFLSYMGPFLSQYRDHMMNEIWLKEIKKLSIPCNPNFNFANFLSVPTQVRDWNIQGLPSDTFSTENGVIVTRGNRWPLMIDPQAQAIKWIKNMEMSNNLRLLDLQTPDYLRIIEECIRSGRPCLCQNVKEELDPSLDPVLTRAVKRIGGVDILKLGDREVEYNKDFRFYMTTKLPNPHYAPEVSSKANIINFAVKEQGLESQLLGIVVREEKPELEADKDKLVRGIAAGRKKLIELEDQLLRLLNETKGSLLENDELLSTLEISKQTAKTVQEQLITSEATEKDIDAARENYRPCAERASILFFVLNDLGKIDPMYQFSLDAYIDLFNISIKKSQKSAKLEERLTKLNDFHTYAVYKYTCRGLFEAHKLLFSFQMCIKILEAAGKINMDEYQFFLRGGVVLDRESQMDNPNPQWLADSSWDNITELAKLANFHGIIESFEQYPRDWFQWFQAGEPENTAMPGEWDSVNELQKMLIVRSLRSDRVPFCVTKFIINNLGSKFVEPPILDLSSVYEDSLPKTPIIFVLSPGVDPSANLTALAEKMDFRKNFLPLSLGQGQAPIATQNIAEGVRLGKWIFLANCHLSLSWMPDLEKIVENLSIEKVHPQFRLWLSSSPSPQFPISILQSGIKITTEPPKGIKANMKRLYAIIDEQDFAEKSRQARPEKYKRLLFCLCFFHSLLLERKKFLQLGFNINYSFNDSDFETSNLIMGNLLREQDMTPWKAMKFIISKINYGGHVTDTRDMRVLNTYIEDLFKEDVIDPQVQYFKLTKLPNYYIPRDGTLNEYKNAVATVLPNSDHPEAFGQHTNAEVASQIREARMLFETLLSLQPQVVAVQGKKTTEEEVMEMSTRVLEQLPDKIDYQSTVKILSEDHSPLKIVLLQEIERYNLLLDVIRASLISLQKGIKGLVVMSADLEEIFRCILEARVPTQWQKMYPSLKPLAAWTRDLVQRVDQLAKWAQSAHAPSIFWMSGFSFPTGFLTAVMQTTARTTKISIDRLIWDFEVMKVEDNYLQTPKDGVYVKGLFLEGAGWDKKNACLIEAEPMQLEIAMPTILFRPAENKKKTMATEEDRERKTDIYSCPVYYFPNRAGGFGHPSFVVEVNLKTPHFLNSHWVKRGSALLMNLDR</sequence>
<dbReference type="InterPro" id="IPR003593">
    <property type="entry name" value="AAA+_ATPase"/>
</dbReference>
<dbReference type="FunFam" id="3.40.50.300:FF:000153">
    <property type="entry name" value="Dynein axonemal heavy chain 1"/>
    <property type="match status" value="1"/>
</dbReference>
<dbReference type="CDD" id="cd00009">
    <property type="entry name" value="AAA"/>
    <property type="match status" value="1"/>
</dbReference>
<dbReference type="FunFam" id="3.10.490.20:FF:000008">
    <property type="entry name" value="dynein heavy chain 2, axonemal"/>
    <property type="match status" value="1"/>
</dbReference>
<dbReference type="Pfam" id="PF17857">
    <property type="entry name" value="AAA_lid_1"/>
    <property type="match status" value="1"/>
</dbReference>
<feature type="region of interest" description="Disordered" evidence="15">
    <location>
        <begin position="1"/>
        <end position="117"/>
    </location>
</feature>
<keyword evidence="11" id="KW-0505">Motor protein</keyword>
<dbReference type="Pfam" id="PF18198">
    <property type="entry name" value="AAA_lid_11"/>
    <property type="match status" value="1"/>
</dbReference>
<evidence type="ECO:0000313" key="17">
    <source>
        <dbReference type="EMBL" id="CAF2145566.1"/>
    </source>
</evidence>
<dbReference type="Gene3D" id="3.40.50.300">
    <property type="entry name" value="P-loop containing nucleotide triphosphate hydrolases"/>
    <property type="match status" value="5"/>
</dbReference>
<dbReference type="GO" id="GO:0051959">
    <property type="term" value="F:dynein light intermediate chain binding"/>
    <property type="evidence" value="ECO:0007669"/>
    <property type="project" value="InterPro"/>
</dbReference>
<dbReference type="FunFam" id="1.20.140.100:FF:000006">
    <property type="entry name" value="dynein heavy chain 2, axonemal"/>
    <property type="match status" value="1"/>
</dbReference>
<evidence type="ECO:0000313" key="18">
    <source>
        <dbReference type="Proteomes" id="UP000663824"/>
    </source>
</evidence>
<dbReference type="SUPFAM" id="SSF52540">
    <property type="entry name" value="P-loop containing nucleoside triphosphate hydrolases"/>
    <property type="match status" value="4"/>
</dbReference>
<feature type="coiled-coil region" evidence="14">
    <location>
        <begin position="3171"/>
        <end position="3233"/>
    </location>
</feature>
<feature type="compositionally biased region" description="Polar residues" evidence="15">
    <location>
        <begin position="8"/>
        <end position="22"/>
    </location>
</feature>
<dbReference type="Pfam" id="PF08385">
    <property type="entry name" value="DHC_N1"/>
    <property type="match status" value="1"/>
</dbReference>
<dbReference type="GO" id="GO:0005930">
    <property type="term" value="C:axoneme"/>
    <property type="evidence" value="ECO:0007669"/>
    <property type="project" value="UniProtKB-SubCell"/>
</dbReference>
<dbReference type="FunFam" id="1.20.920.20:FF:000001">
    <property type="entry name" value="dynein heavy chain 2, axonemal"/>
    <property type="match status" value="1"/>
</dbReference>
<dbReference type="GO" id="GO:0008569">
    <property type="term" value="F:minus-end-directed microtubule motor activity"/>
    <property type="evidence" value="ECO:0007669"/>
    <property type="project" value="InterPro"/>
</dbReference>
<dbReference type="Gene3D" id="3.10.490.20">
    <property type="match status" value="1"/>
</dbReference>
<keyword evidence="4" id="KW-0493">Microtubule</keyword>
<dbReference type="FunFam" id="3.20.180.20:FF:000001">
    <property type="entry name" value="Dynein axonemal heavy chain 5"/>
    <property type="match status" value="1"/>
</dbReference>
<dbReference type="FunFam" id="3.40.50.300:FF:002141">
    <property type="entry name" value="Dynein heavy chain"/>
    <property type="match status" value="1"/>
</dbReference>
<keyword evidence="9 14" id="KW-0175">Coiled coil</keyword>
<dbReference type="GO" id="GO:0007018">
    <property type="term" value="P:microtubule-based movement"/>
    <property type="evidence" value="ECO:0007669"/>
    <property type="project" value="InterPro"/>
</dbReference>
<proteinExistence type="inferred from homology"/>
<dbReference type="Gene3D" id="1.20.140.100">
    <property type="entry name" value="Dynein heavy chain, N-terminal domain 2"/>
    <property type="match status" value="1"/>
</dbReference>
<dbReference type="Pfam" id="PF12780">
    <property type="entry name" value="AAA_8"/>
    <property type="match status" value="1"/>
</dbReference>
<dbReference type="PANTHER" id="PTHR45703:SF32">
    <property type="entry name" value="DYNEINS HEAVY CHAIN"/>
    <property type="match status" value="1"/>
</dbReference>
<dbReference type="InterPro" id="IPR024743">
    <property type="entry name" value="Dynein_HC_stalk"/>
</dbReference>
<dbReference type="SMART" id="SM00382">
    <property type="entry name" value="AAA"/>
    <property type="match status" value="2"/>
</dbReference>
<dbReference type="InterPro" id="IPR042222">
    <property type="entry name" value="Dynein_2_N"/>
</dbReference>
<dbReference type="FunFam" id="1.10.8.710:FF:000001">
    <property type="entry name" value="Dynein axonemal heavy chain 2"/>
    <property type="match status" value="1"/>
</dbReference>
<dbReference type="FunFam" id="1.20.920.30:FF:000005">
    <property type="entry name" value="Dynein, axonemal, heavy chain 2"/>
    <property type="match status" value="1"/>
</dbReference>
<dbReference type="Gene3D" id="1.20.58.1120">
    <property type="match status" value="1"/>
</dbReference>
<dbReference type="Pfam" id="PF18199">
    <property type="entry name" value="Dynein_C"/>
    <property type="match status" value="1"/>
</dbReference>
<evidence type="ECO:0000256" key="10">
    <source>
        <dbReference type="ARBA" id="ARBA00023069"/>
    </source>
</evidence>
<accession>A0A816XEP9</accession>
<feature type="domain" description="AAA+ ATPase" evidence="16">
    <location>
        <begin position="1918"/>
        <end position="2087"/>
    </location>
</feature>
<evidence type="ECO:0000256" key="9">
    <source>
        <dbReference type="ARBA" id="ARBA00023054"/>
    </source>
</evidence>
<dbReference type="FunFam" id="1.10.8.1220:FF:000001">
    <property type="entry name" value="Dynein axonemal heavy chain 5"/>
    <property type="match status" value="1"/>
</dbReference>
<keyword evidence="7" id="KW-0067">ATP-binding</keyword>
<dbReference type="Pfam" id="PF25007">
    <property type="entry name" value="DYH2-5-8_CC"/>
    <property type="match status" value="1"/>
</dbReference>
<evidence type="ECO:0000256" key="11">
    <source>
        <dbReference type="ARBA" id="ARBA00023175"/>
    </source>
</evidence>
<dbReference type="Pfam" id="PF03028">
    <property type="entry name" value="Dynein_heavy"/>
    <property type="match status" value="1"/>
</dbReference>
<evidence type="ECO:0000259" key="16">
    <source>
        <dbReference type="SMART" id="SM00382"/>
    </source>
</evidence>
<comment type="subcellular location">
    <subcellularLocation>
        <location evidence="1">Cytoplasm</location>
        <location evidence="1">Cytoskeleton</location>
        <location evidence="1">Cilium axoneme</location>
    </subcellularLocation>
</comment>
<dbReference type="Gene3D" id="1.20.920.20">
    <property type="match status" value="1"/>
</dbReference>
<dbReference type="FunFam" id="1.20.1270.280:FF:000007">
    <property type="entry name" value="dynein heavy chain 2, axonemal"/>
    <property type="match status" value="1"/>
</dbReference>
<dbReference type="InterPro" id="IPR024317">
    <property type="entry name" value="Dynein_heavy_chain_D4_dom"/>
</dbReference>
<dbReference type="InterPro" id="IPR041466">
    <property type="entry name" value="Dynein_AAA5_ext"/>
</dbReference>
<dbReference type="SUPFAM" id="SSF46966">
    <property type="entry name" value="Spectrin repeat"/>
    <property type="match status" value="1"/>
</dbReference>
<dbReference type="Pfam" id="PF08393">
    <property type="entry name" value="DHC_N2"/>
    <property type="match status" value="1"/>
</dbReference>
<comment type="similarity">
    <text evidence="2">Belongs to the dynein heavy chain family.</text>
</comment>
<dbReference type="GO" id="GO:0030286">
    <property type="term" value="C:dynein complex"/>
    <property type="evidence" value="ECO:0007669"/>
    <property type="project" value="UniProtKB-KW"/>
</dbReference>
<dbReference type="Gene3D" id="6.10.140.1060">
    <property type="match status" value="1"/>
</dbReference>
<evidence type="ECO:0000256" key="7">
    <source>
        <dbReference type="ARBA" id="ARBA00022840"/>
    </source>
</evidence>
<dbReference type="Gene3D" id="3.20.180.20">
    <property type="entry name" value="Dynein heavy chain, N-terminal domain 2"/>
    <property type="match status" value="1"/>
</dbReference>
<feature type="coiled-coil region" evidence="14">
    <location>
        <begin position="1308"/>
        <end position="1335"/>
    </location>
</feature>
<keyword evidence="10" id="KW-0969">Cilium</keyword>
<dbReference type="Pfam" id="PF17852">
    <property type="entry name" value="Dynein_AAA_lid"/>
    <property type="match status" value="1"/>
</dbReference>
<dbReference type="Proteomes" id="UP000663824">
    <property type="component" value="Unassembled WGS sequence"/>
</dbReference>
<evidence type="ECO:0000256" key="6">
    <source>
        <dbReference type="ARBA" id="ARBA00022741"/>
    </source>
</evidence>
<name>A0A816XEP9_9BILA</name>
<dbReference type="InterPro" id="IPR042219">
    <property type="entry name" value="AAA_lid_11_sf"/>
</dbReference>
<feature type="coiled-coil region" evidence="14">
    <location>
        <begin position="3374"/>
        <end position="3460"/>
    </location>
</feature>
<dbReference type="FunFam" id="3.40.50.300:FF:000049">
    <property type="entry name" value="Dynein, axonemal, heavy chain 5"/>
    <property type="match status" value="1"/>
</dbReference>
<dbReference type="InterPro" id="IPR043160">
    <property type="entry name" value="Dynein_C_barrel"/>
</dbReference>